<dbReference type="GO" id="GO:0051301">
    <property type="term" value="P:cell division"/>
    <property type="evidence" value="ECO:0007669"/>
    <property type="project" value="UniProtKB-KW"/>
</dbReference>
<comment type="caution">
    <text evidence="6">The sequence shown here is derived from an EMBL/GenBank/DDBJ whole genome shotgun (WGS) entry which is preliminary data.</text>
</comment>
<comment type="subunit">
    <text evidence="5">Homodimer. Interacts with FtsZ.</text>
</comment>
<evidence type="ECO:0000256" key="3">
    <source>
        <dbReference type="ARBA" id="ARBA00023306"/>
    </source>
</evidence>
<dbReference type="PANTHER" id="PTHR35798">
    <property type="entry name" value="CELL DIVISION PROTEIN SEPF"/>
    <property type="match status" value="1"/>
</dbReference>
<dbReference type="PANTHER" id="PTHR35798:SF1">
    <property type="entry name" value="CELL DIVISION PROTEIN SEPF"/>
    <property type="match status" value="1"/>
</dbReference>
<dbReference type="InterPro" id="IPR023052">
    <property type="entry name" value="Cell_div_SepF"/>
</dbReference>
<accession>A0ABT0VIW8</accession>
<evidence type="ECO:0000256" key="1">
    <source>
        <dbReference type="ARBA" id="ARBA00022618"/>
    </source>
</evidence>
<organism evidence="6 7">
    <name type="scientific">Periweissella beninensis</name>
    <dbReference type="NCBI Taxonomy" id="504936"/>
    <lineage>
        <taxon>Bacteria</taxon>
        <taxon>Bacillati</taxon>
        <taxon>Bacillota</taxon>
        <taxon>Bacilli</taxon>
        <taxon>Lactobacillales</taxon>
        <taxon>Lactobacillaceae</taxon>
        <taxon>Periweissella</taxon>
    </lineage>
</organism>
<dbReference type="Gene3D" id="3.30.110.150">
    <property type="entry name" value="SepF-like protein"/>
    <property type="match status" value="1"/>
</dbReference>
<evidence type="ECO:0000256" key="2">
    <source>
        <dbReference type="ARBA" id="ARBA00023210"/>
    </source>
</evidence>
<dbReference type="EMBL" id="JAGMVS010000065">
    <property type="protein sequence ID" value="MCM2437585.1"/>
    <property type="molecule type" value="Genomic_DNA"/>
</dbReference>
<evidence type="ECO:0000313" key="7">
    <source>
        <dbReference type="Proteomes" id="UP001057481"/>
    </source>
</evidence>
<sequence>MAFSFKNFFNMDEEYLEDEPEYINSMETINNQSTKTPRQNNNNVLSMAEHRSEPKVNNSKISLFEPKKYADVKEVANRLLSGQATIVNFSSIEDSQAKRIVDFLTGTVYAIDGEIERIGDAIFLVTPHNYEISGSVSASISKD</sequence>
<evidence type="ECO:0000256" key="4">
    <source>
        <dbReference type="ARBA" id="ARBA00044936"/>
    </source>
</evidence>
<keyword evidence="1 5" id="KW-0132">Cell division</keyword>
<evidence type="ECO:0000313" key="6">
    <source>
        <dbReference type="EMBL" id="MCM2437585.1"/>
    </source>
</evidence>
<protein>
    <recommendedName>
        <fullName evidence="5">Cell division protein SepF</fullName>
    </recommendedName>
</protein>
<dbReference type="Proteomes" id="UP001057481">
    <property type="component" value="Unassembled WGS sequence"/>
</dbReference>
<dbReference type="HAMAP" id="MF_01197">
    <property type="entry name" value="SepF"/>
    <property type="match status" value="1"/>
</dbReference>
<dbReference type="RefSeq" id="WP_205143623.1">
    <property type="nucleotide sequence ID" value="NZ_JAFBDN010000008.1"/>
</dbReference>
<name>A0ABT0VIW8_9LACO</name>
<dbReference type="InterPro" id="IPR038594">
    <property type="entry name" value="SepF-like_sf"/>
</dbReference>
<keyword evidence="7" id="KW-1185">Reference proteome</keyword>
<comment type="similarity">
    <text evidence="5">Belongs to the SepF family.</text>
</comment>
<keyword evidence="5" id="KW-0963">Cytoplasm</keyword>
<proteinExistence type="inferred from homology"/>
<evidence type="ECO:0000256" key="5">
    <source>
        <dbReference type="HAMAP-Rule" id="MF_01197"/>
    </source>
</evidence>
<keyword evidence="2 5" id="KW-0717">Septation</keyword>
<keyword evidence="3 5" id="KW-0131">Cell cycle</keyword>
<comment type="function">
    <text evidence="4 5">Cell division protein that is part of the divisome complex and is recruited early to the Z-ring. Probably stimulates Z-ring formation, perhaps through the cross-linking of FtsZ protofilaments. Its function overlaps with FtsA.</text>
</comment>
<dbReference type="Pfam" id="PF04472">
    <property type="entry name" value="SepF"/>
    <property type="match status" value="1"/>
</dbReference>
<gene>
    <name evidence="5 6" type="primary">sepF</name>
    <name evidence="6" type="ORF">KAK10_06655</name>
</gene>
<comment type="subcellular location">
    <subcellularLocation>
        <location evidence="5">Cytoplasm</location>
    </subcellularLocation>
    <text evidence="5">Localizes to the division site, in a FtsZ-dependent manner.</text>
</comment>
<dbReference type="InterPro" id="IPR007561">
    <property type="entry name" value="Cell_div_SepF/SepF-rel"/>
</dbReference>
<reference evidence="6" key="1">
    <citation type="submission" date="2021-04" db="EMBL/GenBank/DDBJ databases">
        <title>Taxonomic assessment of Weissella genus.</title>
        <authorList>
            <person name="Fanelli F."/>
            <person name="Chieffi D."/>
            <person name="Dell'Aquila A."/>
            <person name="Gyu-Sung C."/>
            <person name="Franz C.M.A.P."/>
            <person name="Fusco V."/>
        </authorList>
    </citation>
    <scope>NUCLEOTIDE SEQUENCE</scope>
    <source>
        <strain evidence="6">LMG 25373</strain>
    </source>
</reference>